<comment type="caution">
    <text evidence="2">The sequence shown here is derived from an EMBL/GenBank/DDBJ whole genome shotgun (WGS) entry which is preliminary data.</text>
</comment>
<accession>A0A316EMQ4</accession>
<dbReference type="PANTHER" id="PTHR36151">
    <property type="entry name" value="BLR2777 PROTEIN"/>
    <property type="match status" value="1"/>
</dbReference>
<evidence type="ECO:0000313" key="3">
    <source>
        <dbReference type="Proteomes" id="UP000245697"/>
    </source>
</evidence>
<keyword evidence="3" id="KW-1185">Reference proteome</keyword>
<evidence type="ECO:0000313" key="2">
    <source>
        <dbReference type="EMBL" id="PWK32887.1"/>
    </source>
</evidence>
<organism evidence="2 3">
    <name type="scientific">Actinoplanes xinjiangensis</name>
    <dbReference type="NCBI Taxonomy" id="512350"/>
    <lineage>
        <taxon>Bacteria</taxon>
        <taxon>Bacillati</taxon>
        <taxon>Actinomycetota</taxon>
        <taxon>Actinomycetes</taxon>
        <taxon>Micromonosporales</taxon>
        <taxon>Micromonosporaceae</taxon>
        <taxon>Actinoplanes</taxon>
    </lineage>
</organism>
<dbReference type="AlphaFoldDB" id="A0A316EMQ4"/>
<dbReference type="Proteomes" id="UP000245697">
    <property type="component" value="Unassembled WGS sequence"/>
</dbReference>
<dbReference type="Pfam" id="PF09995">
    <property type="entry name" value="MPAB_Lcp_cat"/>
    <property type="match status" value="1"/>
</dbReference>
<gene>
    <name evidence="2" type="ORF">BC793_129123</name>
</gene>
<reference evidence="2 3" key="1">
    <citation type="submission" date="2018-05" db="EMBL/GenBank/DDBJ databases">
        <title>Genomic Encyclopedia of Archaeal and Bacterial Type Strains, Phase II (KMG-II): from individual species to whole genera.</title>
        <authorList>
            <person name="Goeker M."/>
        </authorList>
    </citation>
    <scope>NUCLEOTIDE SEQUENCE [LARGE SCALE GENOMIC DNA]</scope>
    <source>
        <strain evidence="2 3">DSM 45184</strain>
    </source>
</reference>
<evidence type="ECO:0000259" key="1">
    <source>
        <dbReference type="Pfam" id="PF09995"/>
    </source>
</evidence>
<name>A0A316EMQ4_9ACTN</name>
<dbReference type="InterPro" id="IPR018713">
    <property type="entry name" value="MPAB/Lcp_cat_dom"/>
</dbReference>
<dbReference type="EMBL" id="QGGR01000029">
    <property type="protein sequence ID" value="PWK32887.1"/>
    <property type="molecule type" value="Genomic_DNA"/>
</dbReference>
<sequence length="296" mass="32034">MCRGRKRGTLDGMSKDVGLFGPDSVTWKLHQEPILMMGGLRSLYLQALHPRAVAGVAQNSGYRDDPWGRLIRTSDYVGTVIYGSTDEVHRAASRVRRLHAGMTAVDPGTGERFRIDEPDLLRWVHVAEVESFLTTGVRAGVRLTPEEVDGYYTEQLRSAELVGLDPSTVPSTAAEVEAYFAAMRPELELTRDGAEAALFLTVPPVPDHWGGLALRLGLTLGPARWAYLGVASTAIGLLPAWARKIYGGLGWPTTDLAAGLSVRGLRALIAAVLATLPQQYQVAPIRRAALERAGLA</sequence>
<dbReference type="GO" id="GO:0016491">
    <property type="term" value="F:oxidoreductase activity"/>
    <property type="evidence" value="ECO:0007669"/>
    <property type="project" value="InterPro"/>
</dbReference>
<protein>
    <submittedName>
        <fullName evidence="2">Uncharacterized protein (DUF2236 family)</fullName>
    </submittedName>
</protein>
<dbReference type="PANTHER" id="PTHR36151:SF3">
    <property type="entry name" value="ER-BOUND OXYGENASE MPAB_MPAB'_RUBBER OXYGENASE CATALYTIC DOMAIN-CONTAINING PROTEIN"/>
    <property type="match status" value="1"/>
</dbReference>
<proteinExistence type="predicted"/>
<feature type="domain" description="ER-bound oxygenase mpaB/mpaB'/Rubber oxygenase catalytic" evidence="1">
    <location>
        <begin position="27"/>
        <end position="270"/>
    </location>
</feature>